<sequence length="954" mass="107401">MKVKAGVHGDKLTQIRNDLQPWTTYGNGDHNQNRQTQQHQETKNHMVDSLTKLGYDKESAAYALKKVHYESVEAAANFLKQLNAPSSSKNANSNPPPPPPPKYVDPDQPSPSSASIQQQRQMASSSSSSSAHVNGHRAITVGTTTNYEDSGSSRSNSPLPPQMPSPSYGGMRGHPPSYSVASSASPSSARQHTPLTGDYQTSHIKLTTSPHQKMDMYSQQMRQQPRPSIIIDQGGGTSGYLIRDFYKTPTEGAVSAPLGVTRMATGSNSSSLASMGGQPRATTSGYMPSPPSYNASQAHSSVPPPGVMKNFTGVPKSVVNINVTPQTRGNGRNYLLEMDRDGNPIDRFAMPSMIQEMQNMRLSHPEDERVMMNYEDELRPSTSRDMQALLRQHQERAAAAAAAFGFRPSTSATPPSYTQAIGQQNSPLLNSVTSSSSSYMMTSSLSSSTASSSHHQNPNRVITSRDRSPSSRHAQQKRGSNTTTTSSASSSYHQPVTQKASIRRCSSPLPDTIKTRLDDKKYENCISPIQAPMFKFYMEQHVERLLIQYKERERRHRQLQREMSEIKMGDQMKQKFLQLLHNKENQYMRLKRQRLSREMFEVIAGIGIGAFGKVSLVKKKDTGKPYAMKTLNKKDVIKKQQHAHVKAERDILAEADSKWIVRLYFSFQDERHLYFIMEYVPGGDLMQLLINMGIFKEDLAKFYTAELTCALEYVHSLGFIHRDIKPDNILIDQQGHIKLTDFGLCTGLRWTHNREYYPDESGAVHQRVDSFAQMANMPQQDQNYKILHSRQQRKRDKSLSVVGTGNYMAPEVILKQGMNKVVFIRYFNAAGHTKLCDWWSVGVILYEMVFGRPPFLSMTDNPDETRDKILNWNRCLDTSERAGGGRLKRECIDIIRRLICDTEHRLGRKGPSEVKKHPWFKDIDFNTIRDSPAPYKPTVKHPTDTSNFDQFTVC</sequence>
<evidence type="ECO:0000256" key="6">
    <source>
        <dbReference type="ARBA" id="ARBA00022741"/>
    </source>
</evidence>
<feature type="region of interest" description="Disordered" evidence="13">
    <location>
        <begin position="410"/>
        <end position="511"/>
    </location>
</feature>
<evidence type="ECO:0000313" key="18">
    <source>
        <dbReference type="Proteomes" id="UP000218231"/>
    </source>
</evidence>
<dbReference type="InterPro" id="IPR017441">
    <property type="entry name" value="Protein_kinase_ATP_BS"/>
</dbReference>
<dbReference type="GO" id="GO:0000082">
    <property type="term" value="P:G1/S transition of mitotic cell cycle"/>
    <property type="evidence" value="ECO:0007669"/>
    <property type="project" value="TreeGrafter"/>
</dbReference>
<evidence type="ECO:0000313" key="17">
    <source>
        <dbReference type="EMBL" id="PAV63465.1"/>
    </source>
</evidence>
<feature type="compositionally biased region" description="Polar residues" evidence="13">
    <location>
        <begin position="141"/>
        <end position="157"/>
    </location>
</feature>
<feature type="domain" description="AGC-kinase C-terminal" evidence="16">
    <location>
        <begin position="921"/>
        <end position="954"/>
    </location>
</feature>
<dbReference type="STRING" id="2018661.A0A2A2JP09"/>
<feature type="domain" description="UBA" evidence="15">
    <location>
        <begin position="37"/>
        <end position="82"/>
    </location>
</feature>
<feature type="compositionally biased region" description="Low complexity" evidence="13">
    <location>
        <begin position="106"/>
        <end position="131"/>
    </location>
</feature>
<feature type="binding site" evidence="11">
    <location>
        <position position="639"/>
    </location>
    <ligand>
        <name>ATP</name>
        <dbReference type="ChEBI" id="CHEBI:30616"/>
    </ligand>
</feature>
<feature type="region of interest" description="Disordered" evidence="13">
    <location>
        <begin position="266"/>
        <end position="286"/>
    </location>
</feature>
<keyword evidence="8 11" id="KW-0067">ATP-binding</keyword>
<dbReference type="PANTHER" id="PTHR24356">
    <property type="entry name" value="SERINE/THREONINE-PROTEIN KINASE"/>
    <property type="match status" value="1"/>
</dbReference>
<dbReference type="SMART" id="SM00220">
    <property type="entry name" value="S_TKc"/>
    <property type="match status" value="1"/>
</dbReference>
<dbReference type="CDD" id="cd21774">
    <property type="entry name" value="MobB_LATS"/>
    <property type="match status" value="1"/>
</dbReference>
<evidence type="ECO:0000256" key="2">
    <source>
        <dbReference type="ARBA" id="ARBA00012513"/>
    </source>
</evidence>
<feature type="compositionally biased region" description="Polar residues" evidence="13">
    <location>
        <begin position="190"/>
        <end position="201"/>
    </location>
</feature>
<feature type="compositionally biased region" description="Pro residues" evidence="13">
    <location>
        <begin position="94"/>
        <end position="103"/>
    </location>
</feature>
<dbReference type="Gene3D" id="3.30.200.20">
    <property type="entry name" value="Phosphorylase Kinase, domain 1"/>
    <property type="match status" value="1"/>
</dbReference>
<dbReference type="GO" id="GO:0046620">
    <property type="term" value="P:regulation of organ growth"/>
    <property type="evidence" value="ECO:0007669"/>
    <property type="project" value="TreeGrafter"/>
</dbReference>
<keyword evidence="12" id="KW-0175">Coiled coil</keyword>
<evidence type="ECO:0000256" key="10">
    <source>
        <dbReference type="ARBA" id="ARBA00048679"/>
    </source>
</evidence>
<evidence type="ECO:0000259" key="16">
    <source>
        <dbReference type="PROSITE" id="PS51285"/>
    </source>
</evidence>
<feature type="region of interest" description="Disordered" evidence="13">
    <location>
        <begin position="83"/>
        <end position="201"/>
    </location>
</feature>
<keyword evidence="3" id="KW-0723">Serine/threonine-protein kinase</keyword>
<evidence type="ECO:0000256" key="8">
    <source>
        <dbReference type="ARBA" id="ARBA00022840"/>
    </source>
</evidence>
<evidence type="ECO:0000256" key="13">
    <source>
        <dbReference type="SAM" id="MobiDB-lite"/>
    </source>
</evidence>
<evidence type="ECO:0000256" key="3">
    <source>
        <dbReference type="ARBA" id="ARBA00022527"/>
    </source>
</evidence>
<keyword evidence="6 11" id="KW-0547">Nucleotide-binding</keyword>
<dbReference type="EC" id="2.7.11.1" evidence="2"/>
<evidence type="ECO:0000256" key="5">
    <source>
        <dbReference type="ARBA" id="ARBA00022679"/>
    </source>
</evidence>
<feature type="compositionally biased region" description="Polar residues" evidence="13">
    <location>
        <begin position="14"/>
        <end position="39"/>
    </location>
</feature>
<dbReference type="GO" id="GO:0004674">
    <property type="term" value="F:protein serine/threonine kinase activity"/>
    <property type="evidence" value="ECO:0007669"/>
    <property type="project" value="UniProtKB-KW"/>
</dbReference>
<dbReference type="InterPro" id="IPR008271">
    <property type="entry name" value="Ser/Thr_kinase_AS"/>
</dbReference>
<evidence type="ECO:0000256" key="4">
    <source>
        <dbReference type="ARBA" id="ARBA00022553"/>
    </source>
</evidence>
<keyword evidence="7" id="KW-0418">Kinase</keyword>
<dbReference type="InterPro" id="IPR050236">
    <property type="entry name" value="Ser_Thr_kinase_AGC"/>
</dbReference>
<dbReference type="GO" id="GO:0005524">
    <property type="term" value="F:ATP binding"/>
    <property type="evidence" value="ECO:0007669"/>
    <property type="project" value="UniProtKB-UniRule"/>
</dbReference>
<dbReference type="SUPFAM" id="SSF56112">
    <property type="entry name" value="Protein kinase-like (PK-like)"/>
    <property type="match status" value="1"/>
</dbReference>
<dbReference type="PROSITE" id="PS00108">
    <property type="entry name" value="PROTEIN_KINASE_ST"/>
    <property type="match status" value="1"/>
</dbReference>
<name>A0A2A2JP09_9BILA</name>
<dbReference type="PANTHER" id="PTHR24356:SF418">
    <property type="entry name" value="SERINE_THREONINE-PROTEIN KINASE WARTS"/>
    <property type="match status" value="1"/>
</dbReference>
<dbReference type="GO" id="GO:0035329">
    <property type="term" value="P:hippo signaling"/>
    <property type="evidence" value="ECO:0007669"/>
    <property type="project" value="TreeGrafter"/>
</dbReference>
<keyword evidence="18" id="KW-1185">Reference proteome</keyword>
<evidence type="ECO:0000256" key="9">
    <source>
        <dbReference type="ARBA" id="ARBA00047899"/>
    </source>
</evidence>
<evidence type="ECO:0000259" key="14">
    <source>
        <dbReference type="PROSITE" id="PS50011"/>
    </source>
</evidence>
<dbReference type="Pfam" id="PF00069">
    <property type="entry name" value="Pkinase"/>
    <property type="match status" value="2"/>
</dbReference>
<feature type="compositionally biased region" description="Low complexity" evidence="13">
    <location>
        <begin position="426"/>
        <end position="453"/>
    </location>
</feature>
<dbReference type="OrthoDB" id="2156623at2759"/>
<dbReference type="EMBL" id="LIAE01010304">
    <property type="protein sequence ID" value="PAV63465.1"/>
    <property type="molecule type" value="Genomic_DNA"/>
</dbReference>
<organism evidence="17 18">
    <name type="scientific">Diploscapter pachys</name>
    <dbReference type="NCBI Taxonomy" id="2018661"/>
    <lineage>
        <taxon>Eukaryota</taxon>
        <taxon>Metazoa</taxon>
        <taxon>Ecdysozoa</taxon>
        <taxon>Nematoda</taxon>
        <taxon>Chromadorea</taxon>
        <taxon>Rhabditida</taxon>
        <taxon>Rhabditina</taxon>
        <taxon>Rhabditomorpha</taxon>
        <taxon>Rhabditoidea</taxon>
        <taxon>Rhabditidae</taxon>
        <taxon>Diploscapter</taxon>
    </lineage>
</organism>
<dbReference type="Proteomes" id="UP000218231">
    <property type="component" value="Unassembled WGS sequence"/>
</dbReference>
<proteinExistence type="inferred from homology"/>
<evidence type="ECO:0000256" key="7">
    <source>
        <dbReference type="ARBA" id="ARBA00022777"/>
    </source>
</evidence>
<dbReference type="PROSITE" id="PS51285">
    <property type="entry name" value="AGC_KINASE_CTER"/>
    <property type="match status" value="1"/>
</dbReference>
<dbReference type="InterPro" id="IPR015940">
    <property type="entry name" value="UBA"/>
</dbReference>
<gene>
    <name evidence="17" type="ORF">WR25_01424</name>
</gene>
<dbReference type="FunFam" id="3.30.200.20:FF:000192">
    <property type="entry name" value="Serine/threonine-protein kinase cot-1"/>
    <property type="match status" value="1"/>
</dbReference>
<keyword evidence="4" id="KW-0597">Phosphoprotein</keyword>
<dbReference type="AlphaFoldDB" id="A0A2A2JP09"/>
<evidence type="ECO:0000256" key="12">
    <source>
        <dbReference type="SAM" id="Coils"/>
    </source>
</evidence>
<feature type="compositionally biased region" description="Low complexity" evidence="13">
    <location>
        <begin position="480"/>
        <end position="491"/>
    </location>
</feature>
<dbReference type="GO" id="GO:0007010">
    <property type="term" value="P:cytoskeleton organization"/>
    <property type="evidence" value="ECO:0007669"/>
    <property type="project" value="UniProtKB-ARBA"/>
</dbReference>
<feature type="compositionally biased region" description="Low complexity" evidence="13">
    <location>
        <begin position="175"/>
        <end position="189"/>
    </location>
</feature>
<feature type="compositionally biased region" description="Polar residues" evidence="13">
    <location>
        <begin position="410"/>
        <end position="425"/>
    </location>
</feature>
<evidence type="ECO:0000256" key="1">
    <source>
        <dbReference type="ARBA" id="ARBA00009903"/>
    </source>
</evidence>
<evidence type="ECO:0000256" key="11">
    <source>
        <dbReference type="PROSITE-ProRule" id="PRU10141"/>
    </source>
</evidence>
<dbReference type="InterPro" id="IPR000719">
    <property type="entry name" value="Prot_kinase_dom"/>
</dbReference>
<feature type="compositionally biased region" description="Low complexity" evidence="13">
    <location>
        <begin position="83"/>
        <end position="93"/>
    </location>
</feature>
<evidence type="ECO:0000259" key="15">
    <source>
        <dbReference type="PROSITE" id="PS50030"/>
    </source>
</evidence>
<reference evidence="17 18" key="1">
    <citation type="journal article" date="2017" name="Curr. Biol.">
        <title>Genome architecture and evolution of a unichromosomal asexual nematode.</title>
        <authorList>
            <person name="Fradin H."/>
            <person name="Zegar C."/>
            <person name="Gutwein M."/>
            <person name="Lucas J."/>
            <person name="Kovtun M."/>
            <person name="Corcoran D."/>
            <person name="Baugh L.R."/>
            <person name="Kiontke K."/>
            <person name="Gunsalus K."/>
            <person name="Fitch D.H."/>
            <person name="Piano F."/>
        </authorList>
    </citation>
    <scope>NUCLEOTIDE SEQUENCE [LARGE SCALE GENOMIC DNA]</scope>
    <source>
        <strain evidence="17">PF1309</strain>
    </source>
</reference>
<comment type="catalytic activity">
    <reaction evidence="9">
        <text>L-threonyl-[protein] + ATP = O-phospho-L-threonyl-[protein] + ADP + H(+)</text>
        <dbReference type="Rhea" id="RHEA:46608"/>
        <dbReference type="Rhea" id="RHEA-COMP:11060"/>
        <dbReference type="Rhea" id="RHEA-COMP:11605"/>
        <dbReference type="ChEBI" id="CHEBI:15378"/>
        <dbReference type="ChEBI" id="CHEBI:30013"/>
        <dbReference type="ChEBI" id="CHEBI:30616"/>
        <dbReference type="ChEBI" id="CHEBI:61977"/>
        <dbReference type="ChEBI" id="CHEBI:456216"/>
        <dbReference type="EC" id="2.7.11.1"/>
    </reaction>
</comment>
<feature type="region of interest" description="Disordered" evidence="13">
    <location>
        <begin position="1"/>
        <end position="44"/>
    </location>
</feature>
<dbReference type="PROSITE" id="PS00107">
    <property type="entry name" value="PROTEIN_KINASE_ATP"/>
    <property type="match status" value="1"/>
</dbReference>
<comment type="similarity">
    <text evidence="1">Belongs to the protein kinase superfamily. AGC Ser/Thr protein kinase family.</text>
</comment>
<comment type="catalytic activity">
    <reaction evidence="10">
        <text>L-seryl-[protein] + ATP = O-phospho-L-seryl-[protein] + ADP + H(+)</text>
        <dbReference type="Rhea" id="RHEA:17989"/>
        <dbReference type="Rhea" id="RHEA-COMP:9863"/>
        <dbReference type="Rhea" id="RHEA-COMP:11604"/>
        <dbReference type="ChEBI" id="CHEBI:15378"/>
        <dbReference type="ChEBI" id="CHEBI:29999"/>
        <dbReference type="ChEBI" id="CHEBI:30616"/>
        <dbReference type="ChEBI" id="CHEBI:83421"/>
        <dbReference type="ChEBI" id="CHEBI:456216"/>
        <dbReference type="EC" id="2.7.11.1"/>
    </reaction>
</comment>
<dbReference type="GO" id="GO:0043065">
    <property type="term" value="P:positive regulation of apoptotic process"/>
    <property type="evidence" value="ECO:0007669"/>
    <property type="project" value="TreeGrafter"/>
</dbReference>
<protein>
    <recommendedName>
        <fullName evidence="2">non-specific serine/threonine protein kinase</fullName>
        <ecNumber evidence="2">2.7.11.1</ecNumber>
    </recommendedName>
</protein>
<dbReference type="InterPro" id="IPR000961">
    <property type="entry name" value="AGC-kinase_C"/>
</dbReference>
<dbReference type="Gene3D" id="1.10.510.10">
    <property type="entry name" value="Transferase(Phosphotransferase) domain 1"/>
    <property type="match status" value="1"/>
</dbReference>
<feature type="coiled-coil region" evidence="12">
    <location>
        <begin position="542"/>
        <end position="593"/>
    </location>
</feature>
<dbReference type="PROSITE" id="PS50011">
    <property type="entry name" value="PROTEIN_KINASE_DOM"/>
    <property type="match status" value="1"/>
</dbReference>
<dbReference type="InterPro" id="IPR011009">
    <property type="entry name" value="Kinase-like_dom_sf"/>
</dbReference>
<dbReference type="PROSITE" id="PS50030">
    <property type="entry name" value="UBA"/>
    <property type="match status" value="1"/>
</dbReference>
<dbReference type="FunFam" id="1.10.510.10:FF:000024">
    <property type="entry name" value="Probable serine/threonine-protein kinase cot-1"/>
    <property type="match status" value="1"/>
</dbReference>
<dbReference type="SUPFAM" id="SSF46934">
    <property type="entry name" value="UBA-like"/>
    <property type="match status" value="1"/>
</dbReference>
<accession>A0A2A2JP09</accession>
<dbReference type="InterPro" id="IPR009060">
    <property type="entry name" value="UBA-like_sf"/>
</dbReference>
<feature type="domain" description="Protein kinase" evidence="14">
    <location>
        <begin position="600"/>
        <end position="920"/>
    </location>
</feature>
<comment type="caution">
    <text evidence="17">The sequence shown here is derived from an EMBL/GenBank/DDBJ whole genome shotgun (WGS) entry which is preliminary data.</text>
</comment>
<keyword evidence="5" id="KW-0808">Transferase</keyword>